<keyword evidence="2 7" id="KW-0813">Transport</keyword>
<protein>
    <submittedName>
        <fullName evidence="9">Sugar ABC transporter permease</fullName>
    </submittedName>
</protein>
<dbReference type="PANTHER" id="PTHR43227">
    <property type="entry name" value="BLL4140 PROTEIN"/>
    <property type="match status" value="1"/>
</dbReference>
<feature type="transmembrane region" description="Helical" evidence="7">
    <location>
        <begin position="270"/>
        <end position="292"/>
    </location>
</feature>
<feature type="transmembrane region" description="Helical" evidence="7">
    <location>
        <begin position="118"/>
        <end position="142"/>
    </location>
</feature>
<keyword evidence="3" id="KW-1003">Cell membrane</keyword>
<feature type="transmembrane region" description="Helical" evidence="7">
    <location>
        <begin position="84"/>
        <end position="106"/>
    </location>
</feature>
<dbReference type="SUPFAM" id="SSF160964">
    <property type="entry name" value="MalF N-terminal region-like"/>
    <property type="match status" value="1"/>
</dbReference>
<feature type="transmembrane region" description="Helical" evidence="7">
    <location>
        <begin position="162"/>
        <end position="189"/>
    </location>
</feature>
<keyword evidence="10" id="KW-1185">Reference proteome</keyword>
<organism evidence="9 10">
    <name type="scientific">Enterococcus lacertideformus</name>
    <dbReference type="NCBI Taxonomy" id="2771493"/>
    <lineage>
        <taxon>Bacteria</taxon>
        <taxon>Bacillati</taxon>
        <taxon>Bacillota</taxon>
        <taxon>Bacilli</taxon>
        <taxon>Lactobacillales</taxon>
        <taxon>Enterococcaceae</taxon>
        <taxon>Enterococcus</taxon>
    </lineage>
</organism>
<gene>
    <name evidence="9" type="ORF">IC227_02655</name>
</gene>
<evidence type="ECO:0000313" key="9">
    <source>
        <dbReference type="EMBL" id="MBF8807484.1"/>
    </source>
</evidence>
<evidence type="ECO:0000256" key="4">
    <source>
        <dbReference type="ARBA" id="ARBA00022692"/>
    </source>
</evidence>
<comment type="subcellular location">
    <subcellularLocation>
        <location evidence="1 7">Cell membrane</location>
        <topology evidence="1 7">Multi-pass membrane protein</topology>
    </subcellularLocation>
</comment>
<dbReference type="InterPro" id="IPR050809">
    <property type="entry name" value="UgpAE/MalFG_permease"/>
</dbReference>
<evidence type="ECO:0000256" key="6">
    <source>
        <dbReference type="ARBA" id="ARBA00023136"/>
    </source>
</evidence>
<reference evidence="9" key="1">
    <citation type="submission" date="2020-09" db="EMBL/GenBank/DDBJ databases">
        <title>Genomic insights into the novelty and pathogenicity of a unique biofilm-forming Enterococcus sp. bacteria (Enterococcus lacertideformus) identified in reptiles.</title>
        <authorList>
            <person name="Agius J.E."/>
            <person name="Phalen D.N."/>
            <person name="Rose K."/>
            <person name="Eden J.-S."/>
        </authorList>
    </citation>
    <scope>NUCLEOTIDE SEQUENCE</scope>
    <source>
        <strain evidence="9">PHRS 0518</strain>
    </source>
</reference>
<dbReference type="AlphaFoldDB" id="A0A931AXE8"/>
<dbReference type="InterPro" id="IPR035906">
    <property type="entry name" value="MetI-like_sf"/>
</dbReference>
<dbReference type="InterPro" id="IPR000515">
    <property type="entry name" value="MetI-like"/>
</dbReference>
<dbReference type="CDD" id="cd06261">
    <property type="entry name" value="TM_PBP2"/>
    <property type="match status" value="1"/>
</dbReference>
<name>A0A931AXE8_9ENTE</name>
<keyword evidence="5 7" id="KW-1133">Transmembrane helix</keyword>
<comment type="caution">
    <text evidence="9">The sequence shown here is derived from an EMBL/GenBank/DDBJ whole genome shotgun (WGS) entry which is preliminary data.</text>
</comment>
<dbReference type="Gene3D" id="1.10.3720.10">
    <property type="entry name" value="MetI-like"/>
    <property type="match status" value="1"/>
</dbReference>
<dbReference type="GO" id="GO:0055085">
    <property type="term" value="P:transmembrane transport"/>
    <property type="evidence" value="ECO:0007669"/>
    <property type="project" value="InterPro"/>
</dbReference>
<accession>A0A931AXE8</accession>
<dbReference type="SUPFAM" id="SSF161098">
    <property type="entry name" value="MetI-like"/>
    <property type="match status" value="1"/>
</dbReference>
<evidence type="ECO:0000256" key="1">
    <source>
        <dbReference type="ARBA" id="ARBA00004651"/>
    </source>
</evidence>
<evidence type="ECO:0000256" key="5">
    <source>
        <dbReference type="ARBA" id="ARBA00022989"/>
    </source>
</evidence>
<dbReference type="GO" id="GO:0005886">
    <property type="term" value="C:plasma membrane"/>
    <property type="evidence" value="ECO:0007669"/>
    <property type="project" value="UniProtKB-SubCell"/>
</dbReference>
<dbReference type="PANTHER" id="PTHR43227:SF11">
    <property type="entry name" value="BLL4140 PROTEIN"/>
    <property type="match status" value="1"/>
</dbReference>
<proteinExistence type="inferred from homology"/>
<keyword evidence="6 7" id="KW-0472">Membrane</keyword>
<dbReference type="Proteomes" id="UP000637757">
    <property type="component" value="Unassembled WGS sequence"/>
</dbReference>
<keyword evidence="4 7" id="KW-0812">Transmembrane</keyword>
<feature type="domain" description="ABC transmembrane type-1" evidence="8">
    <location>
        <begin position="80"/>
        <end position="291"/>
    </location>
</feature>
<feature type="transmembrane region" description="Helical" evidence="7">
    <location>
        <begin position="210"/>
        <end position="232"/>
    </location>
</feature>
<evidence type="ECO:0000256" key="7">
    <source>
        <dbReference type="RuleBase" id="RU363032"/>
    </source>
</evidence>
<dbReference type="Pfam" id="PF00528">
    <property type="entry name" value="BPD_transp_1"/>
    <property type="match status" value="1"/>
</dbReference>
<evidence type="ECO:0000256" key="3">
    <source>
        <dbReference type="ARBA" id="ARBA00022475"/>
    </source>
</evidence>
<comment type="similarity">
    <text evidence="7">Belongs to the binding-protein-dependent transport system permease family.</text>
</comment>
<sequence length="300" mass="33833">MENDAKKSQRKKKRSDLLKKLTPYLYVLPATILVTVFFITSAFFTIFLSFTEWNGLSEIRFIGLDNYLRLFQDSYFTQSFLNTIIWVVSALIIPVLIPLIFAVMIINSRWGTIFKNLFYLPNAVSPTISALIMVSLLSNYGLPKLLETAGLTESSEYWLGIPYVNTFVMIGASVWQGIGTNLILLIVGLNNIPSEPIEAARIDGAHGFKLYKEIIFPLLKPTLVIVILMAIINSFKTFDGIWLMTGGGPYRTSETLAVTMYKETFINGSYGYGSAVETILSLIVLFISIFYLKKTFKEEN</sequence>
<evidence type="ECO:0000259" key="8">
    <source>
        <dbReference type="PROSITE" id="PS50928"/>
    </source>
</evidence>
<evidence type="ECO:0000313" key="10">
    <source>
        <dbReference type="Proteomes" id="UP000637757"/>
    </source>
</evidence>
<evidence type="ECO:0000256" key="2">
    <source>
        <dbReference type="ARBA" id="ARBA00022448"/>
    </source>
</evidence>
<dbReference type="EMBL" id="JADAKE010000008">
    <property type="protein sequence ID" value="MBF8807484.1"/>
    <property type="molecule type" value="Genomic_DNA"/>
</dbReference>
<feature type="transmembrane region" description="Helical" evidence="7">
    <location>
        <begin position="21"/>
        <end position="48"/>
    </location>
</feature>
<dbReference type="PROSITE" id="PS50928">
    <property type="entry name" value="ABC_TM1"/>
    <property type="match status" value="1"/>
</dbReference>